<dbReference type="PANTHER" id="PTHR35011">
    <property type="entry name" value="2,3-DIKETO-L-GULONATE TRAP TRANSPORTER SMALL PERMEASE PROTEIN YIAM"/>
    <property type="match status" value="1"/>
</dbReference>
<dbReference type="InterPro" id="IPR007387">
    <property type="entry name" value="TRAP_DctQ"/>
</dbReference>
<feature type="transmembrane region" description="Helical" evidence="9">
    <location>
        <begin position="97"/>
        <end position="118"/>
    </location>
</feature>
<evidence type="ECO:0000256" key="2">
    <source>
        <dbReference type="ARBA" id="ARBA00022448"/>
    </source>
</evidence>
<comment type="function">
    <text evidence="9">Part of the tripartite ATP-independent periplasmic (TRAP) transport system.</text>
</comment>
<dbReference type="Pfam" id="PF04290">
    <property type="entry name" value="DctQ"/>
    <property type="match status" value="1"/>
</dbReference>
<dbReference type="PANTHER" id="PTHR35011:SF10">
    <property type="entry name" value="TRAP TRANSPORTER SMALL PERMEASE PROTEIN"/>
    <property type="match status" value="1"/>
</dbReference>
<dbReference type="Proteomes" id="UP000544872">
    <property type="component" value="Unassembled WGS sequence"/>
</dbReference>
<evidence type="ECO:0000256" key="7">
    <source>
        <dbReference type="ARBA" id="ARBA00023136"/>
    </source>
</evidence>
<keyword evidence="2 9" id="KW-0813">Transport</keyword>
<comment type="caution">
    <text evidence="11">The sequence shown here is derived from an EMBL/GenBank/DDBJ whole genome shotgun (WGS) entry which is preliminary data.</text>
</comment>
<feature type="transmembrane region" description="Helical" evidence="9">
    <location>
        <begin position="58"/>
        <end position="77"/>
    </location>
</feature>
<comment type="similarity">
    <text evidence="8 9">Belongs to the TRAP transporter small permease family.</text>
</comment>
<feature type="domain" description="Tripartite ATP-independent periplasmic transporters DctQ component" evidence="10">
    <location>
        <begin position="49"/>
        <end position="164"/>
    </location>
</feature>
<keyword evidence="12" id="KW-1185">Reference proteome</keyword>
<keyword evidence="6 9" id="KW-1133">Transmembrane helix</keyword>
<proteinExistence type="inferred from homology"/>
<evidence type="ECO:0000256" key="6">
    <source>
        <dbReference type="ARBA" id="ARBA00022989"/>
    </source>
</evidence>
<protein>
    <recommendedName>
        <fullName evidence="9">TRAP transporter small permease protein</fullName>
    </recommendedName>
</protein>
<evidence type="ECO:0000256" key="9">
    <source>
        <dbReference type="RuleBase" id="RU369079"/>
    </source>
</evidence>
<dbReference type="InterPro" id="IPR055348">
    <property type="entry name" value="DctQ"/>
</dbReference>
<evidence type="ECO:0000256" key="5">
    <source>
        <dbReference type="ARBA" id="ARBA00022692"/>
    </source>
</evidence>
<evidence type="ECO:0000256" key="3">
    <source>
        <dbReference type="ARBA" id="ARBA00022475"/>
    </source>
</evidence>
<name>A0A7W9ZDN4_NOVIT</name>
<evidence type="ECO:0000256" key="8">
    <source>
        <dbReference type="ARBA" id="ARBA00038436"/>
    </source>
</evidence>
<evidence type="ECO:0000256" key="4">
    <source>
        <dbReference type="ARBA" id="ARBA00022519"/>
    </source>
</evidence>
<accession>A0A7W9ZDN4</accession>
<feature type="transmembrane region" description="Helical" evidence="9">
    <location>
        <begin position="7"/>
        <end position="33"/>
    </location>
</feature>
<dbReference type="GO" id="GO:0005886">
    <property type="term" value="C:plasma membrane"/>
    <property type="evidence" value="ECO:0007669"/>
    <property type="project" value="UniProtKB-SubCell"/>
</dbReference>
<feature type="transmembrane region" description="Helical" evidence="9">
    <location>
        <begin position="144"/>
        <end position="166"/>
    </location>
</feature>
<comment type="subcellular location">
    <subcellularLocation>
        <location evidence="1 9">Cell inner membrane</location>
        <topology evidence="1 9">Multi-pass membrane protein</topology>
    </subcellularLocation>
</comment>
<dbReference type="EMBL" id="JACIIX010000002">
    <property type="protein sequence ID" value="MBB6209588.1"/>
    <property type="molecule type" value="Genomic_DNA"/>
</dbReference>
<dbReference type="AlphaFoldDB" id="A0A7W9ZDN4"/>
<keyword evidence="7 9" id="KW-0472">Membrane</keyword>
<evidence type="ECO:0000259" key="10">
    <source>
        <dbReference type="Pfam" id="PF04290"/>
    </source>
</evidence>
<reference evidence="11 12" key="1">
    <citation type="submission" date="2020-08" db="EMBL/GenBank/DDBJ databases">
        <title>Genomic Encyclopedia of Type Strains, Phase IV (KMG-IV): sequencing the most valuable type-strain genomes for metagenomic binning, comparative biology and taxonomic classification.</title>
        <authorList>
            <person name="Goeker M."/>
        </authorList>
    </citation>
    <scope>NUCLEOTIDE SEQUENCE [LARGE SCALE GENOMIC DNA]</scope>
    <source>
        <strain evidence="11 12">DSM 11590</strain>
    </source>
</reference>
<gene>
    <name evidence="11" type="ORF">FHS48_000990</name>
</gene>
<evidence type="ECO:0000313" key="11">
    <source>
        <dbReference type="EMBL" id="MBB6209588.1"/>
    </source>
</evidence>
<evidence type="ECO:0000313" key="12">
    <source>
        <dbReference type="Proteomes" id="UP000544872"/>
    </source>
</evidence>
<keyword evidence="3" id="KW-1003">Cell membrane</keyword>
<comment type="subunit">
    <text evidence="9">The complex comprises the extracytoplasmic solute receptor protein and the two transmembrane proteins.</text>
</comment>
<keyword evidence="5 9" id="KW-0812">Transmembrane</keyword>
<sequence length="180" mass="18969">MRRTLDGLYAGSGLVAALCLCVIFGLILLQVIANCIDFIAKLTTGTAYGLSIPGYTDFSGFFLVGASFLALASTFRAGGHIRVSLILQALPLWLRRWANVLCAVIAVGLTLFTTWHAWELVRDSLEFGDVSGGMIPVKLWIPQAVMALGTTILGVAVVDSLIAGLLGTADPALDSLEGGE</sequence>
<dbReference type="GO" id="GO:0015740">
    <property type="term" value="P:C4-dicarboxylate transport"/>
    <property type="evidence" value="ECO:0007669"/>
    <property type="project" value="TreeGrafter"/>
</dbReference>
<organism evidence="11 12">
    <name type="scientific">Novispirillum itersonii</name>
    <name type="common">Aquaspirillum itersonii</name>
    <dbReference type="NCBI Taxonomy" id="189"/>
    <lineage>
        <taxon>Bacteria</taxon>
        <taxon>Pseudomonadati</taxon>
        <taxon>Pseudomonadota</taxon>
        <taxon>Alphaproteobacteria</taxon>
        <taxon>Rhodospirillales</taxon>
        <taxon>Novispirillaceae</taxon>
        <taxon>Novispirillum</taxon>
    </lineage>
</organism>
<dbReference type="GO" id="GO:0022857">
    <property type="term" value="F:transmembrane transporter activity"/>
    <property type="evidence" value="ECO:0007669"/>
    <property type="project" value="UniProtKB-UniRule"/>
</dbReference>
<evidence type="ECO:0000256" key="1">
    <source>
        <dbReference type="ARBA" id="ARBA00004429"/>
    </source>
</evidence>
<dbReference type="RefSeq" id="WP_184261968.1">
    <property type="nucleotide sequence ID" value="NZ_JACIIX010000002.1"/>
</dbReference>
<keyword evidence="4 9" id="KW-0997">Cell inner membrane</keyword>